<dbReference type="SUPFAM" id="SSF53850">
    <property type="entry name" value="Periplasmic binding protein-like II"/>
    <property type="match status" value="1"/>
</dbReference>
<dbReference type="InterPro" id="IPR006311">
    <property type="entry name" value="TAT_signal"/>
</dbReference>
<dbReference type="PANTHER" id="PTHR42928">
    <property type="entry name" value="TRICARBOXYLATE-BINDING PROTEIN"/>
    <property type="match status" value="1"/>
</dbReference>
<gene>
    <name evidence="3" type="ORF">CEG14_23425</name>
</gene>
<accession>A0A261RVF9</accession>
<dbReference type="AlphaFoldDB" id="A0A261RVF9"/>
<evidence type="ECO:0000313" key="3">
    <source>
        <dbReference type="EMBL" id="OZI28881.1"/>
    </source>
</evidence>
<dbReference type="EMBL" id="NEVL01000006">
    <property type="protein sequence ID" value="OZI28881.1"/>
    <property type="molecule type" value="Genomic_DNA"/>
</dbReference>
<evidence type="ECO:0000256" key="1">
    <source>
        <dbReference type="ARBA" id="ARBA00006987"/>
    </source>
</evidence>
<dbReference type="InterPro" id="IPR005064">
    <property type="entry name" value="BUG"/>
</dbReference>
<dbReference type="OrthoDB" id="8678477at2"/>
<feature type="signal peptide" evidence="2">
    <location>
        <begin position="1"/>
        <end position="33"/>
    </location>
</feature>
<sequence length="334" mass="34776">MKQQPTLTRRALLALAATGTVAGLTGFSGAALAQGSYPDRPITLIVSAAPGGTTDIAARLIAQPLSQALGQTVVVDNKPGASGGIAAQAVARAKPDGYTLLLQYSGFQAITPHVTQNLGWDPIKDFAPVANILSAPQVVVVRPDLPIQSLKDLVAYAKANPNKLNYASSGNGSLQQVATELLNQMAGTQITHIPYKGTGPALNDLLGGAVDMTITTPPPLLGHIAAGKLRALAVTGDKRLPSLPNVPTAAEAGYPDLIVSSWFAMYAPAGTPKPVIDKLTGEIAKIMKTEEFRKKAAEQGAEAEYMDPAKLGAYTQEELDRWGKVVKAANISAN</sequence>
<dbReference type="Proteomes" id="UP000217005">
    <property type="component" value="Unassembled WGS sequence"/>
</dbReference>
<reference evidence="3 4" key="1">
    <citation type="submission" date="2017-05" db="EMBL/GenBank/DDBJ databases">
        <title>Complete and WGS of Bordetella genogroups.</title>
        <authorList>
            <person name="Spilker T."/>
            <person name="LiPuma J."/>
        </authorList>
    </citation>
    <scope>NUCLEOTIDE SEQUENCE [LARGE SCALE GENOMIC DNA]</scope>
    <source>
        <strain evidence="3 4">AU17610</strain>
    </source>
</reference>
<dbReference type="PANTHER" id="PTHR42928:SF5">
    <property type="entry name" value="BLR1237 PROTEIN"/>
    <property type="match status" value="1"/>
</dbReference>
<comment type="similarity">
    <text evidence="1">Belongs to the UPF0065 (bug) family.</text>
</comment>
<dbReference type="Gene3D" id="3.40.190.10">
    <property type="entry name" value="Periplasmic binding protein-like II"/>
    <property type="match status" value="1"/>
</dbReference>
<organism evidence="3 4">
    <name type="scientific">Bordetella genomosp. 1</name>
    <dbReference type="NCBI Taxonomy" id="1395607"/>
    <lineage>
        <taxon>Bacteria</taxon>
        <taxon>Pseudomonadati</taxon>
        <taxon>Pseudomonadota</taxon>
        <taxon>Betaproteobacteria</taxon>
        <taxon>Burkholderiales</taxon>
        <taxon>Alcaligenaceae</taxon>
        <taxon>Bordetella</taxon>
    </lineage>
</organism>
<protein>
    <submittedName>
        <fullName evidence="3">ABC transporter substrate-binding protein</fullName>
    </submittedName>
</protein>
<proteinExistence type="inferred from homology"/>
<keyword evidence="2" id="KW-0732">Signal</keyword>
<dbReference type="CDD" id="cd07012">
    <property type="entry name" value="PBP2_Bug_TTT"/>
    <property type="match status" value="1"/>
</dbReference>
<feature type="chain" id="PRO_5012130551" evidence="2">
    <location>
        <begin position="34"/>
        <end position="334"/>
    </location>
</feature>
<evidence type="ECO:0000313" key="4">
    <source>
        <dbReference type="Proteomes" id="UP000217005"/>
    </source>
</evidence>
<dbReference type="PIRSF" id="PIRSF017082">
    <property type="entry name" value="YflP"/>
    <property type="match status" value="1"/>
</dbReference>
<evidence type="ECO:0000256" key="2">
    <source>
        <dbReference type="SAM" id="SignalP"/>
    </source>
</evidence>
<name>A0A261RVF9_9BORD</name>
<dbReference type="InterPro" id="IPR042100">
    <property type="entry name" value="Bug_dom1"/>
</dbReference>
<dbReference type="Pfam" id="PF03401">
    <property type="entry name" value="TctC"/>
    <property type="match status" value="1"/>
</dbReference>
<dbReference type="Gene3D" id="3.40.190.150">
    <property type="entry name" value="Bordetella uptake gene, domain 1"/>
    <property type="match status" value="1"/>
</dbReference>
<dbReference type="RefSeq" id="WP_094828807.1">
    <property type="nucleotide sequence ID" value="NZ_NEVL01000006.1"/>
</dbReference>
<dbReference type="PROSITE" id="PS51318">
    <property type="entry name" value="TAT"/>
    <property type="match status" value="1"/>
</dbReference>
<comment type="caution">
    <text evidence="3">The sequence shown here is derived from an EMBL/GenBank/DDBJ whole genome shotgun (WGS) entry which is preliminary data.</text>
</comment>